<keyword evidence="1" id="KW-0378">Hydrolase</keyword>
<dbReference type="PANTHER" id="PTHR48098:SF1">
    <property type="entry name" value="DIACYLGLYCEROL ACYLTRANSFERASE_MYCOLYLTRANSFERASE AG85A"/>
    <property type="match status" value="1"/>
</dbReference>
<dbReference type="PANTHER" id="PTHR48098">
    <property type="entry name" value="ENTEROCHELIN ESTERASE-RELATED"/>
    <property type="match status" value="1"/>
</dbReference>
<dbReference type="Gene3D" id="3.40.50.1820">
    <property type="entry name" value="alpha/beta hydrolase"/>
    <property type="match status" value="1"/>
</dbReference>
<dbReference type="AlphaFoldDB" id="A0A4R1M0W6"/>
<proteinExistence type="predicted"/>
<dbReference type="InterPro" id="IPR000801">
    <property type="entry name" value="Esterase-like"/>
</dbReference>
<name>A0A4R1M0W6_9SPHI</name>
<dbReference type="InterPro" id="IPR050583">
    <property type="entry name" value="Mycobacterial_A85_antigen"/>
</dbReference>
<evidence type="ECO:0000313" key="1">
    <source>
        <dbReference type="EMBL" id="TCK85558.1"/>
    </source>
</evidence>
<dbReference type="RefSeq" id="WP_132221853.1">
    <property type="nucleotide sequence ID" value="NZ_SMGO01000001.1"/>
</dbReference>
<protein>
    <submittedName>
        <fullName evidence="1">S-formylglutathione hydrolase FrmB</fullName>
    </submittedName>
</protein>
<organism evidence="1 2">
    <name type="scientific">Albibacterium bauzanense</name>
    <dbReference type="NCBI Taxonomy" id="653929"/>
    <lineage>
        <taxon>Bacteria</taxon>
        <taxon>Pseudomonadati</taxon>
        <taxon>Bacteroidota</taxon>
        <taxon>Sphingobacteriia</taxon>
        <taxon>Sphingobacteriales</taxon>
        <taxon>Sphingobacteriaceae</taxon>
        <taxon>Albibacterium</taxon>
    </lineage>
</organism>
<reference evidence="1 2" key="1">
    <citation type="submission" date="2019-03" db="EMBL/GenBank/DDBJ databases">
        <title>Genomic Encyclopedia of Archaeal and Bacterial Type Strains, Phase II (KMG-II): from individual species to whole genera.</title>
        <authorList>
            <person name="Goeker M."/>
        </authorList>
    </citation>
    <scope>NUCLEOTIDE SEQUENCE [LARGE SCALE GENOMIC DNA]</scope>
    <source>
        <strain evidence="1 2">DSM 22554</strain>
    </source>
</reference>
<dbReference type="OrthoDB" id="9803578at2"/>
<dbReference type="Proteomes" id="UP000294616">
    <property type="component" value="Unassembled WGS sequence"/>
</dbReference>
<dbReference type="SUPFAM" id="SSF53474">
    <property type="entry name" value="alpha/beta-Hydrolases"/>
    <property type="match status" value="1"/>
</dbReference>
<comment type="caution">
    <text evidence="1">The sequence shown here is derived from an EMBL/GenBank/DDBJ whole genome shotgun (WGS) entry which is preliminary data.</text>
</comment>
<dbReference type="GO" id="GO:0016787">
    <property type="term" value="F:hydrolase activity"/>
    <property type="evidence" value="ECO:0007669"/>
    <property type="project" value="UniProtKB-KW"/>
</dbReference>
<gene>
    <name evidence="1" type="ORF">C8N28_0869</name>
</gene>
<dbReference type="InterPro" id="IPR029058">
    <property type="entry name" value="AB_hydrolase_fold"/>
</dbReference>
<sequence>MSNSTFRTIEVSNPVFESNHLRFITVKTPNLKGRGDICVFVPPGVELQKDIPLIILLHGVYGSCWSWTHQGGVHLKALELMEAGVIMPMVIAMPSDGLWGDGSAYLQHNSFNFEKWIVEDVPNAVRQTIGYVSSNSSLFIGGLSMGGFGAMRIGAKYSSIFKGISAHSSITNLEQMSLFVEEDIANFRQSDSVEEDVFETFLRYKNQLPPIRFDCGKDDLLIDQNRHLHQQLTLKGIPHVYEEFVGKHEWPYWQEQVSRTLQFFASI</sequence>
<accession>A0A4R1M0W6</accession>
<keyword evidence="2" id="KW-1185">Reference proteome</keyword>
<evidence type="ECO:0000313" key="2">
    <source>
        <dbReference type="Proteomes" id="UP000294616"/>
    </source>
</evidence>
<dbReference type="EMBL" id="SMGO01000001">
    <property type="protein sequence ID" value="TCK85558.1"/>
    <property type="molecule type" value="Genomic_DNA"/>
</dbReference>
<dbReference type="GO" id="GO:0016747">
    <property type="term" value="F:acyltransferase activity, transferring groups other than amino-acyl groups"/>
    <property type="evidence" value="ECO:0007669"/>
    <property type="project" value="TreeGrafter"/>
</dbReference>
<dbReference type="Pfam" id="PF00756">
    <property type="entry name" value="Esterase"/>
    <property type="match status" value="1"/>
</dbReference>